<evidence type="ECO:0000313" key="12">
    <source>
        <dbReference type="EMBL" id="RDZ14669.1"/>
    </source>
</evidence>
<dbReference type="HAMAP" id="MF_01140">
    <property type="entry name" value="TagU_transferase"/>
    <property type="match status" value="1"/>
</dbReference>
<keyword evidence="4 9" id="KW-0812">Transmembrane</keyword>
<dbReference type="InterPro" id="IPR023734">
    <property type="entry name" value="TagU"/>
</dbReference>
<proteinExistence type="inferred from homology"/>
<feature type="topological domain" description="Cytoplasmic" evidence="9">
    <location>
        <begin position="1"/>
        <end position="20"/>
    </location>
</feature>
<comment type="caution">
    <text evidence="12">The sequence shown here is derived from an EMBL/GenBank/DDBJ whole genome shotgun (WGS) entry which is preliminary data.</text>
</comment>
<dbReference type="PANTHER" id="PTHR33392:SF6">
    <property type="entry name" value="POLYISOPRENYL-TEICHOIC ACID--PEPTIDOGLYCAN TEICHOIC ACID TRANSFERASE TAGU"/>
    <property type="match status" value="1"/>
</dbReference>
<comment type="function">
    <text evidence="9">May catalyze the final step in cell wall teichoic acid biosynthesis, the transfer of the anionic cell wall polymers (APs) from their lipid-linked precursor to the cell wall peptidoglycan (PG).</text>
</comment>
<dbReference type="AlphaFoldDB" id="A0A3D8X2P9"/>
<evidence type="ECO:0000256" key="9">
    <source>
        <dbReference type="HAMAP-Rule" id="MF_01140"/>
    </source>
</evidence>
<dbReference type="NCBIfam" id="TIGR00350">
    <property type="entry name" value="lytR_cpsA_psr"/>
    <property type="match status" value="1"/>
</dbReference>
<comment type="subcellular location">
    <subcellularLocation>
        <location evidence="9">Cell membrane</location>
        <topology evidence="9">Single-pass type II membrane protein</topology>
    </subcellularLocation>
</comment>
<feature type="transmembrane region" description="Helical" evidence="10">
    <location>
        <begin position="21"/>
        <end position="44"/>
    </location>
</feature>
<dbReference type="InterPro" id="IPR004474">
    <property type="entry name" value="LytR_CpsA_psr"/>
</dbReference>
<evidence type="ECO:0000256" key="7">
    <source>
        <dbReference type="ARBA" id="ARBA00023136"/>
    </source>
</evidence>
<dbReference type="PANTHER" id="PTHR33392">
    <property type="entry name" value="POLYISOPRENYL-TEICHOIC ACID--PEPTIDOGLYCAN TEICHOIC ACID TRANSFERASE TAGU"/>
    <property type="match status" value="1"/>
</dbReference>
<evidence type="ECO:0000256" key="2">
    <source>
        <dbReference type="ARBA" id="ARBA00022475"/>
    </source>
</evidence>
<accession>A0A3D8X2P9</accession>
<dbReference type="EMBL" id="PQWM01000009">
    <property type="protein sequence ID" value="RDZ14669.1"/>
    <property type="molecule type" value="Genomic_DNA"/>
</dbReference>
<keyword evidence="7 9" id="KW-0472">Membrane</keyword>
<feature type="domain" description="Cell envelope-related transcriptional attenuator" evidence="11">
    <location>
        <begin position="94"/>
        <end position="235"/>
    </location>
</feature>
<dbReference type="NCBIfam" id="NF006897">
    <property type="entry name" value="PRK09379.1"/>
    <property type="match status" value="1"/>
</dbReference>
<comment type="similarity">
    <text evidence="1 9">Belongs to the LytR/CpsA/Psr (LCP) family.</text>
</comment>
<reference evidence="12 13" key="1">
    <citation type="journal article" date="2018" name="Appl. Environ. Microbiol.">
        <title>Antimicrobial susceptibility testing and tentative epidemiological cut-off values of five Bacillus species relevant for use as animal feed additives or for plant protection.</title>
        <authorList>
            <person name="Agerso Y."/>
            <person name="Stuer-Lauridsen B."/>
            <person name="Bjerre K."/>
            <person name="Jensen M.G."/>
            <person name="Johansen E."/>
            <person name="Bennedsen M."/>
            <person name="Brockmann E."/>
            <person name="Nielsen B."/>
        </authorList>
    </citation>
    <scope>NUCLEOTIDE SEQUENCE [LARGE SCALE GENOMIC DNA]</scope>
    <source>
        <strain evidence="12 13">CHCC20162</strain>
    </source>
</reference>
<dbReference type="Proteomes" id="UP000256519">
    <property type="component" value="Unassembled WGS sequence"/>
</dbReference>
<evidence type="ECO:0000259" key="11">
    <source>
        <dbReference type="Pfam" id="PF03816"/>
    </source>
</evidence>
<keyword evidence="5 9" id="KW-0735">Signal-anchor</keyword>
<dbReference type="GO" id="GO:0005886">
    <property type="term" value="C:plasma membrane"/>
    <property type="evidence" value="ECO:0007669"/>
    <property type="project" value="UniProtKB-SubCell"/>
</dbReference>
<dbReference type="GO" id="GO:0016780">
    <property type="term" value="F:phosphotransferase activity, for other substituted phosphate groups"/>
    <property type="evidence" value="ECO:0007669"/>
    <property type="project" value="UniProtKB-UniRule"/>
</dbReference>
<dbReference type="InterPro" id="IPR050922">
    <property type="entry name" value="LytR/CpsA/Psr_CW_biosynth"/>
</dbReference>
<dbReference type="Pfam" id="PF03816">
    <property type="entry name" value="LytR_cpsA_psr"/>
    <property type="match status" value="1"/>
</dbReference>
<keyword evidence="8 9" id="KW-0961">Cell wall biogenesis/degradation</keyword>
<keyword evidence="2 9" id="KW-1003">Cell membrane</keyword>
<evidence type="ECO:0000256" key="3">
    <source>
        <dbReference type="ARBA" id="ARBA00022679"/>
    </source>
</evidence>
<evidence type="ECO:0000256" key="6">
    <source>
        <dbReference type="ARBA" id="ARBA00022989"/>
    </source>
</evidence>
<name>A0A3D8X2P9_PRIMG</name>
<organism evidence="12 13">
    <name type="scientific">Priestia megaterium</name>
    <name type="common">Bacillus megaterium</name>
    <dbReference type="NCBI Taxonomy" id="1404"/>
    <lineage>
        <taxon>Bacteria</taxon>
        <taxon>Bacillati</taxon>
        <taxon>Bacillota</taxon>
        <taxon>Bacilli</taxon>
        <taxon>Bacillales</taxon>
        <taxon>Bacillaceae</taxon>
        <taxon>Priestia</taxon>
    </lineage>
</organism>
<evidence type="ECO:0000256" key="1">
    <source>
        <dbReference type="ARBA" id="ARBA00006068"/>
    </source>
</evidence>
<dbReference type="GO" id="GO:0070726">
    <property type="term" value="P:cell wall assembly"/>
    <property type="evidence" value="ECO:0007669"/>
    <property type="project" value="UniProtKB-UniRule"/>
</dbReference>
<feature type="topological domain" description="Extracellular" evidence="9">
    <location>
        <begin position="42"/>
        <end position="318"/>
    </location>
</feature>
<evidence type="ECO:0000256" key="4">
    <source>
        <dbReference type="ARBA" id="ARBA00022692"/>
    </source>
</evidence>
<evidence type="ECO:0000256" key="8">
    <source>
        <dbReference type="ARBA" id="ARBA00023316"/>
    </source>
</evidence>
<dbReference type="Gene3D" id="3.40.630.190">
    <property type="entry name" value="LCP protein"/>
    <property type="match status" value="1"/>
</dbReference>
<keyword evidence="6 9" id="KW-1133">Transmembrane helix</keyword>
<dbReference type="EC" id="2.7.8.-" evidence="9"/>
<dbReference type="RefSeq" id="WP_116074362.1">
    <property type="nucleotide sequence ID" value="NZ_CP187630.1"/>
</dbReference>
<evidence type="ECO:0000256" key="10">
    <source>
        <dbReference type="SAM" id="Phobius"/>
    </source>
</evidence>
<comment type="pathway">
    <text evidence="9">Cell wall biogenesis.</text>
</comment>
<sequence>METEQDLQRKRRKRKSKKKKGFKIALAIILLLILGVGIYGYSVYSSVANTLNRTHNPLSREKSEKRSEKVSLAKHDPISILLLGVDQRGADRGRSDSLMLLTVNPDKQSVKMVSIPRDTRTEIVGKGTQDKINHAYAYGGVDMSINTVENFLDVPIDYYVQVNMESFKDIVDAVGGVTVNNTLDFTYEGHHFEKGTLELNGENALKYSRMRYDDPRGDFGRQSRQQQIIQAVIDEGASIKSLTNYGTILDAIGDNVKTNLTFNDMKEIQSNYKEARNNVEHIQINGTGKKINGIYYYEVPDAERTKISQTLKENLNLK</sequence>
<keyword evidence="3 9" id="KW-0808">Transferase</keyword>
<evidence type="ECO:0000313" key="13">
    <source>
        <dbReference type="Proteomes" id="UP000256519"/>
    </source>
</evidence>
<evidence type="ECO:0000256" key="5">
    <source>
        <dbReference type="ARBA" id="ARBA00022968"/>
    </source>
</evidence>
<protein>
    <recommendedName>
        <fullName evidence="9">Polyisoprenyl-teichoic acid--peptidoglycan teichoic acid transferase TagU</fullName>
        <ecNumber evidence="9">2.7.8.-</ecNumber>
    </recommendedName>
</protein>
<gene>
    <name evidence="9" type="primary">tagU</name>
    <name evidence="12" type="ORF">C3744_12285</name>
</gene>